<comment type="similarity">
    <text evidence="1">Belongs to the ribosome association toxin RatA family.</text>
</comment>
<dbReference type="Proteomes" id="UP001497493">
    <property type="component" value="Chromosome"/>
</dbReference>
<dbReference type="InterPro" id="IPR005031">
    <property type="entry name" value="COQ10_START"/>
</dbReference>
<dbReference type="SUPFAM" id="SSF55961">
    <property type="entry name" value="Bet v1-like"/>
    <property type="match status" value="1"/>
</dbReference>
<accession>A0ABM9NJX0</accession>
<dbReference type="EMBL" id="OZ026884">
    <property type="protein sequence ID" value="CAL1240915.1"/>
    <property type="molecule type" value="Genomic_DNA"/>
</dbReference>
<feature type="domain" description="Coenzyme Q-binding protein COQ10 START" evidence="4">
    <location>
        <begin position="56"/>
        <end position="173"/>
    </location>
</feature>
<evidence type="ECO:0000313" key="6">
    <source>
        <dbReference type="Proteomes" id="UP001497493"/>
    </source>
</evidence>
<dbReference type="InterPro" id="IPR023393">
    <property type="entry name" value="START-like_dom_sf"/>
</dbReference>
<evidence type="ECO:0000256" key="2">
    <source>
        <dbReference type="ARBA" id="ARBA00022649"/>
    </source>
</evidence>
<evidence type="ECO:0000256" key="1">
    <source>
        <dbReference type="ARBA" id="ARBA00008918"/>
    </source>
</evidence>
<evidence type="ECO:0000256" key="3">
    <source>
        <dbReference type="SAM" id="SignalP"/>
    </source>
</evidence>
<keyword evidence="6" id="KW-1185">Reference proteome</keyword>
<feature type="chain" id="PRO_5046765038" evidence="3">
    <location>
        <begin position="33"/>
        <end position="240"/>
    </location>
</feature>
<reference evidence="5 6" key="1">
    <citation type="submission" date="2024-04" db="EMBL/GenBank/DDBJ databases">
        <authorList>
            <person name="Cremers G."/>
        </authorList>
    </citation>
    <scope>NUCLEOTIDE SEQUENCE [LARGE SCALE GENOMIC DNA]</scope>
    <source>
        <strain evidence="5">MeCH1-AG</strain>
    </source>
</reference>
<proteinExistence type="inferred from homology"/>
<keyword evidence="3" id="KW-0732">Signal</keyword>
<evidence type="ECO:0000313" key="5">
    <source>
        <dbReference type="EMBL" id="CAL1240915.1"/>
    </source>
</evidence>
<organism evidence="5 6">
    <name type="scientific">Candidatus Methylocalor cossyra</name>
    <dbReference type="NCBI Taxonomy" id="3108543"/>
    <lineage>
        <taxon>Bacteria</taxon>
        <taxon>Pseudomonadati</taxon>
        <taxon>Pseudomonadota</taxon>
        <taxon>Gammaproteobacteria</taxon>
        <taxon>Methylococcales</taxon>
        <taxon>Methylococcaceae</taxon>
        <taxon>Candidatus Methylocalor</taxon>
    </lineage>
</organism>
<feature type="signal peptide" evidence="3">
    <location>
        <begin position="1"/>
        <end position="32"/>
    </location>
</feature>
<keyword evidence="2" id="KW-1277">Toxin-antitoxin system</keyword>
<sequence>MKTAKWIEILLALGSCLLAALLSGGLPGVAQAAEVVEVTVSEQDGRCILHSESLIRVPVAQVRKALTDYPNLPRINPSLKRVEVMERLPGGGTRMGVVSQFCVLAICLDLAWIQEVREGPGGDIVVNLVPNRGDFRAGSGRWRLLPEQGGTRLVFDIELTPNFWVPPAFGPWLMEGRLAEETLATAQALERMWAAGGTERSSAAGGAKRRAAGPGWAGHRDWVRAALWGGRPAIGGALAL</sequence>
<dbReference type="Gene3D" id="3.30.530.20">
    <property type="match status" value="1"/>
</dbReference>
<dbReference type="Pfam" id="PF03364">
    <property type="entry name" value="Polyketide_cyc"/>
    <property type="match status" value="1"/>
</dbReference>
<protein>
    <submittedName>
        <fullName evidence="5">Ribosome association toxin RatA (Modular protein)</fullName>
    </submittedName>
</protein>
<name>A0ABM9NJX0_9GAMM</name>
<dbReference type="RefSeq" id="WP_348757460.1">
    <property type="nucleotide sequence ID" value="NZ_OZ026884.1"/>
</dbReference>
<evidence type="ECO:0000259" key="4">
    <source>
        <dbReference type="Pfam" id="PF03364"/>
    </source>
</evidence>
<gene>
    <name evidence="5" type="ORF">MECH1_V1_2139</name>
</gene>